<keyword evidence="2" id="KW-1185">Reference proteome</keyword>
<feature type="non-terminal residue" evidence="1">
    <location>
        <position position="1"/>
    </location>
</feature>
<proteinExistence type="predicted"/>
<reference evidence="1 2" key="1">
    <citation type="journal article" date="2017" name="Curr. Biol.">
        <title>The Evolution of Venom by Co-option of Single-Copy Genes.</title>
        <authorList>
            <person name="Martinson E.O."/>
            <person name="Mrinalini"/>
            <person name="Kelkar Y.D."/>
            <person name="Chang C.H."/>
            <person name="Werren J.H."/>
        </authorList>
    </citation>
    <scope>NUCLEOTIDE SEQUENCE [LARGE SCALE GENOMIC DNA]</scope>
    <source>
        <strain evidence="1 2">Alberta</strain>
        <tissue evidence="1">Whole body</tissue>
    </source>
</reference>
<name>A0A232FMN6_9HYME</name>
<evidence type="ECO:0000313" key="1">
    <source>
        <dbReference type="EMBL" id="OXU32001.1"/>
    </source>
</evidence>
<dbReference type="EMBL" id="NNAY01000013">
    <property type="protein sequence ID" value="OXU32001.1"/>
    <property type="molecule type" value="Genomic_DNA"/>
</dbReference>
<comment type="caution">
    <text evidence="1">The sequence shown here is derived from an EMBL/GenBank/DDBJ whole genome shotgun (WGS) entry which is preliminary data.</text>
</comment>
<protein>
    <submittedName>
        <fullName evidence="1">Uncharacterized protein</fullName>
    </submittedName>
</protein>
<dbReference type="Proteomes" id="UP000215335">
    <property type="component" value="Unassembled WGS sequence"/>
</dbReference>
<sequence>QALARVPLLPLGSRYAAAFLLSAVSGVAELAQRAGHPAAGLFLSRSFFVSHSREARANSALFISFRGVHPALRTTNSSCTCTARARTRLFLSISLTQAYSMPRSSLLLTRVSLSQKLLTVCRRRWWNLSSDAGKPRVPHGKLASRDRSLSRALPRKVGRWLVRWRPSRSVFFSAFLLLFVRWWLDRGGSPASTSSLLTLVARMHLGKAVRLPQALPVQIAPLRSLPSLLFRPQQSRALIGGLDRTISL</sequence>
<dbReference type="AlphaFoldDB" id="A0A232FMN6"/>
<organism evidence="1 2">
    <name type="scientific">Trichomalopsis sarcophagae</name>
    <dbReference type="NCBI Taxonomy" id="543379"/>
    <lineage>
        <taxon>Eukaryota</taxon>
        <taxon>Metazoa</taxon>
        <taxon>Ecdysozoa</taxon>
        <taxon>Arthropoda</taxon>
        <taxon>Hexapoda</taxon>
        <taxon>Insecta</taxon>
        <taxon>Pterygota</taxon>
        <taxon>Neoptera</taxon>
        <taxon>Endopterygota</taxon>
        <taxon>Hymenoptera</taxon>
        <taxon>Apocrita</taxon>
        <taxon>Proctotrupomorpha</taxon>
        <taxon>Chalcidoidea</taxon>
        <taxon>Pteromalidae</taxon>
        <taxon>Pteromalinae</taxon>
        <taxon>Trichomalopsis</taxon>
    </lineage>
</organism>
<gene>
    <name evidence="1" type="ORF">TSAR_013769</name>
</gene>
<accession>A0A232FMN6</accession>
<evidence type="ECO:0000313" key="2">
    <source>
        <dbReference type="Proteomes" id="UP000215335"/>
    </source>
</evidence>